<comment type="caution">
    <text evidence="7">The sequence shown here is derived from an EMBL/GenBank/DDBJ whole genome shotgun (WGS) entry which is preliminary data.</text>
</comment>
<feature type="transmembrane region" description="Helical" evidence="5">
    <location>
        <begin position="201"/>
        <end position="225"/>
    </location>
</feature>
<dbReference type="PANTHER" id="PTHR48043">
    <property type="entry name" value="EG:EG0003.4 PROTEIN-RELATED"/>
    <property type="match status" value="1"/>
</dbReference>
<evidence type="ECO:0000313" key="7">
    <source>
        <dbReference type="EMBL" id="KAK4291214.1"/>
    </source>
</evidence>
<name>A0AAE1TPX4_9EUCA</name>
<keyword evidence="2 4" id="KW-0328">Glycosyltransferase</keyword>
<comment type="similarity">
    <text evidence="1 4">Belongs to the UDP-glycosyltransferase family.</text>
</comment>
<evidence type="ECO:0000313" key="8">
    <source>
        <dbReference type="Proteomes" id="UP001292094"/>
    </source>
</evidence>
<dbReference type="InterPro" id="IPR050271">
    <property type="entry name" value="UDP-glycosyltransferase"/>
</dbReference>
<dbReference type="SUPFAM" id="SSF53756">
    <property type="entry name" value="UDP-Glycosyltransferase/glycogen phosphorylase"/>
    <property type="match status" value="1"/>
</dbReference>
<evidence type="ECO:0000256" key="6">
    <source>
        <dbReference type="SAM" id="MobiDB-lite"/>
    </source>
</evidence>
<evidence type="ECO:0000256" key="2">
    <source>
        <dbReference type="ARBA" id="ARBA00022676"/>
    </source>
</evidence>
<dbReference type="FunFam" id="3.40.50.2000:FF:000021">
    <property type="entry name" value="UDP-glucuronosyltransferase"/>
    <property type="match status" value="1"/>
</dbReference>
<dbReference type="InterPro" id="IPR035595">
    <property type="entry name" value="UDP_glycos_trans_CS"/>
</dbReference>
<organism evidence="7 8">
    <name type="scientific">Petrolisthes manimaculis</name>
    <dbReference type="NCBI Taxonomy" id="1843537"/>
    <lineage>
        <taxon>Eukaryota</taxon>
        <taxon>Metazoa</taxon>
        <taxon>Ecdysozoa</taxon>
        <taxon>Arthropoda</taxon>
        <taxon>Crustacea</taxon>
        <taxon>Multicrustacea</taxon>
        <taxon>Malacostraca</taxon>
        <taxon>Eumalacostraca</taxon>
        <taxon>Eucarida</taxon>
        <taxon>Decapoda</taxon>
        <taxon>Pleocyemata</taxon>
        <taxon>Anomura</taxon>
        <taxon>Galatheoidea</taxon>
        <taxon>Porcellanidae</taxon>
        <taxon>Petrolisthes</taxon>
    </lineage>
</organism>
<keyword evidence="5" id="KW-0472">Membrane</keyword>
<dbReference type="PROSITE" id="PS00375">
    <property type="entry name" value="UDPGT"/>
    <property type="match status" value="1"/>
</dbReference>
<dbReference type="Proteomes" id="UP001292094">
    <property type="component" value="Unassembled WGS sequence"/>
</dbReference>
<dbReference type="AlphaFoldDB" id="A0AAE1TPX4"/>
<dbReference type="CDD" id="cd03784">
    <property type="entry name" value="GT1_Gtf-like"/>
    <property type="match status" value="1"/>
</dbReference>
<dbReference type="EC" id="2.4.1.17" evidence="5"/>
<gene>
    <name evidence="7" type="ORF">Pmani_035948</name>
</gene>
<evidence type="ECO:0000256" key="4">
    <source>
        <dbReference type="RuleBase" id="RU003718"/>
    </source>
</evidence>
<keyword evidence="8" id="KW-1185">Reference proteome</keyword>
<feature type="region of interest" description="Disordered" evidence="6">
    <location>
        <begin position="244"/>
        <end position="266"/>
    </location>
</feature>
<dbReference type="PANTHER" id="PTHR48043:SF159">
    <property type="entry name" value="EG:EG0003.4 PROTEIN-RELATED"/>
    <property type="match status" value="1"/>
</dbReference>
<evidence type="ECO:0000256" key="1">
    <source>
        <dbReference type="ARBA" id="ARBA00009995"/>
    </source>
</evidence>
<evidence type="ECO:0000256" key="5">
    <source>
        <dbReference type="RuleBase" id="RU362059"/>
    </source>
</evidence>
<reference evidence="7" key="1">
    <citation type="submission" date="2023-11" db="EMBL/GenBank/DDBJ databases">
        <title>Genome assemblies of two species of porcelain crab, Petrolisthes cinctipes and Petrolisthes manimaculis (Anomura: Porcellanidae).</title>
        <authorList>
            <person name="Angst P."/>
        </authorList>
    </citation>
    <scope>NUCLEOTIDE SEQUENCE</scope>
    <source>
        <strain evidence="7">PB745_02</strain>
        <tissue evidence="7">Gill</tissue>
    </source>
</reference>
<evidence type="ECO:0000256" key="3">
    <source>
        <dbReference type="ARBA" id="ARBA00022679"/>
    </source>
</evidence>
<keyword evidence="5" id="KW-0812">Transmembrane</keyword>
<accession>A0AAE1TPX4</accession>
<dbReference type="Gene3D" id="3.40.50.2000">
    <property type="entry name" value="Glycogen Phosphorylase B"/>
    <property type="match status" value="1"/>
</dbReference>
<keyword evidence="3 4" id="KW-0808">Transferase</keyword>
<feature type="non-terminal residue" evidence="7">
    <location>
        <position position="266"/>
    </location>
</feature>
<protein>
    <recommendedName>
        <fullName evidence="5">UDP-glucuronosyltransferase</fullName>
        <ecNumber evidence="5">2.4.1.17</ecNumber>
    </recommendedName>
</protein>
<dbReference type="InterPro" id="IPR002213">
    <property type="entry name" value="UDP_glucos_trans"/>
</dbReference>
<dbReference type="Pfam" id="PF00201">
    <property type="entry name" value="UDPGT"/>
    <property type="match status" value="1"/>
</dbReference>
<keyword evidence="5" id="KW-1133">Transmembrane helix</keyword>
<sequence length="266" mass="29759">DVLDWIEDSGEAGVIYFSLGSIQDTSKIPQHYISTLFEAFASVSPTRVLVKFSHPPPTSPLPQNLRVQHWLPQQDILGHPKVKLFVTHCGKNSAGEGVYHGVPMLGLPISMDHPRTCARLQRRGEAVVLQWEELTSDTLASAIKHMLSDERYNERVKGVSARLKAQRDSGLERAVWWIEYTMKHGDTYLRYSGADLSLAQYLLLDVLCILLLGTLVICLPAYLLLRALYRRCQAFHARNNKVEDMPTPSVLPPGPSSPHASKPKAE</sequence>
<comment type="catalytic activity">
    <reaction evidence="5">
        <text>glucuronate acceptor + UDP-alpha-D-glucuronate = acceptor beta-D-glucuronoside + UDP + H(+)</text>
        <dbReference type="Rhea" id="RHEA:21032"/>
        <dbReference type="ChEBI" id="CHEBI:15378"/>
        <dbReference type="ChEBI" id="CHEBI:58052"/>
        <dbReference type="ChEBI" id="CHEBI:58223"/>
        <dbReference type="ChEBI" id="CHEBI:132367"/>
        <dbReference type="ChEBI" id="CHEBI:132368"/>
        <dbReference type="EC" id="2.4.1.17"/>
    </reaction>
</comment>
<dbReference type="GO" id="GO:0016020">
    <property type="term" value="C:membrane"/>
    <property type="evidence" value="ECO:0007669"/>
    <property type="project" value="UniProtKB-SubCell"/>
</dbReference>
<proteinExistence type="inferred from homology"/>
<dbReference type="GO" id="GO:0015020">
    <property type="term" value="F:glucuronosyltransferase activity"/>
    <property type="evidence" value="ECO:0007669"/>
    <property type="project" value="UniProtKB-EC"/>
</dbReference>
<comment type="subcellular location">
    <subcellularLocation>
        <location evidence="5">Membrane</location>
        <topology evidence="5">Single-pass membrane protein</topology>
    </subcellularLocation>
</comment>
<dbReference type="EMBL" id="JAWZYT010005219">
    <property type="protein sequence ID" value="KAK4291214.1"/>
    <property type="molecule type" value="Genomic_DNA"/>
</dbReference>